<gene>
    <name evidence="1" type="ORF">N9R04_08365</name>
</gene>
<comment type="caution">
    <text evidence="1">The sequence shown here is derived from an EMBL/GenBank/DDBJ whole genome shotgun (WGS) entry which is preliminary data.</text>
</comment>
<proteinExistence type="predicted"/>
<dbReference type="EMBL" id="JAOPKZ010000014">
    <property type="protein sequence ID" value="MCU5746720.1"/>
    <property type="molecule type" value="Genomic_DNA"/>
</dbReference>
<accession>A0ABT2QRY3</accession>
<reference evidence="1 2" key="1">
    <citation type="journal article" date="2023" name="Int. J. Syst. Evol. Microbiol.">
        <title>Streptococcus sciuri sp. nov., Staphylococcus marylandisciuri sp. nov. and Staphylococcus americanisciuri sp. nov., isolated from faeces of eastern grey squirrel (Sciurus carolinensis).</title>
        <authorList>
            <person name="Volokhov D.V."/>
            <person name="Zagorodnyaya T.A."/>
            <person name="Furtak V.A."/>
            <person name="Nattanmai G."/>
            <person name="Randall L."/>
            <person name="Jose S."/>
            <person name="Gao Y."/>
            <person name="Eisenberg T."/>
            <person name="Delmonte P."/>
            <person name="Blom J."/>
            <person name="Mitchell K.K."/>
        </authorList>
    </citation>
    <scope>NUCLEOTIDE SEQUENCE [LARGE SCALE GENOMIC DNA]</scope>
    <source>
        <strain evidence="1 2">SQ8-PEA</strain>
    </source>
</reference>
<organism evidence="1 2">
    <name type="scientific">Staphylococcus marylandisciuri</name>
    <dbReference type="NCBI Taxonomy" id="2981529"/>
    <lineage>
        <taxon>Bacteria</taxon>
        <taxon>Bacillati</taxon>
        <taxon>Bacillota</taxon>
        <taxon>Bacilli</taxon>
        <taxon>Bacillales</taxon>
        <taxon>Staphylococcaceae</taxon>
        <taxon>Staphylococcus</taxon>
    </lineage>
</organism>
<evidence type="ECO:0000313" key="2">
    <source>
        <dbReference type="Proteomes" id="UP001209553"/>
    </source>
</evidence>
<name>A0ABT2QRY3_9STAP</name>
<dbReference type="RefSeq" id="WP_262856396.1">
    <property type="nucleotide sequence ID" value="NZ_JAOPKZ010000014.1"/>
</dbReference>
<sequence length="71" mass="8329">MIRISGLTRRALCYSSKGSVNKLMLPFKRRKYSLWRRITAVRTHQLISVNSDPEQMHFCLPTVKVDARHQT</sequence>
<protein>
    <submittedName>
        <fullName evidence="1">Uncharacterized protein</fullName>
    </submittedName>
</protein>
<evidence type="ECO:0000313" key="1">
    <source>
        <dbReference type="EMBL" id="MCU5746720.1"/>
    </source>
</evidence>
<dbReference type="Proteomes" id="UP001209553">
    <property type="component" value="Unassembled WGS sequence"/>
</dbReference>
<keyword evidence="2" id="KW-1185">Reference proteome</keyword>